<proteinExistence type="predicted"/>
<gene>
    <name evidence="1" type="ORF">JBL43_10065</name>
</gene>
<dbReference type="EMBL" id="JAEHFJ010000004">
    <property type="protein sequence ID" value="MBJ2174582.1"/>
    <property type="molecule type" value="Genomic_DNA"/>
</dbReference>
<dbReference type="Proteomes" id="UP000623301">
    <property type="component" value="Unassembled WGS sequence"/>
</dbReference>
<evidence type="ECO:0000313" key="1">
    <source>
        <dbReference type="EMBL" id="MBJ2174582.1"/>
    </source>
</evidence>
<organism evidence="1 2">
    <name type="scientific">Aureibaculum flavum</name>
    <dbReference type="NCBI Taxonomy" id="2795986"/>
    <lineage>
        <taxon>Bacteria</taxon>
        <taxon>Pseudomonadati</taxon>
        <taxon>Bacteroidota</taxon>
        <taxon>Flavobacteriia</taxon>
        <taxon>Flavobacteriales</taxon>
        <taxon>Flavobacteriaceae</taxon>
        <taxon>Aureibaculum</taxon>
    </lineage>
</organism>
<comment type="caution">
    <text evidence="1">The sequence shown here is derived from an EMBL/GenBank/DDBJ whole genome shotgun (WGS) entry which is preliminary data.</text>
</comment>
<sequence>MKKVAIWCEHSFQIYSALPVIQKYLKNNEVILFTKQENVKVVNAIIKNDNFFVESLNNYIYKPASIFKEIFEILFVSENFSFVYKNEFVKKESLNRRLLRKIFFLKIPARKINSTFMVLNRFFFKKKSIDNYFNLDLLITFTKVYYTHLIPSKSNLTHISIMESWDHPMKFPYYIFPDYCLTWNKELAEDTKRIQHLFKVGQISPLKFKYIYDYKNYKDEDLYNKIIKTEYFKELDKLKNKKIILYPTTTSSSGIMHEGEMKLIDLLCKVFNGSNFYLYIKPKPNAPSGDYDQFKNYKNVIVGVYSNNSSGSDMLDNNYHIFRYLLLKESYHVINAGTTFALEAALMDKSITQLNMNIGDFLGFDKFCKTYHLNKYILSLPGVFKISNHNYLDLLDEVKKGENIFSLKLKSWITNW</sequence>
<evidence type="ECO:0000313" key="2">
    <source>
        <dbReference type="Proteomes" id="UP000623301"/>
    </source>
</evidence>
<keyword evidence="2" id="KW-1185">Reference proteome</keyword>
<protein>
    <submittedName>
        <fullName evidence="1">Uncharacterized protein</fullName>
    </submittedName>
</protein>
<name>A0ABS0WRH0_9FLAO</name>
<reference evidence="1 2" key="1">
    <citation type="submission" date="2020-12" db="EMBL/GenBank/DDBJ databases">
        <title>Aureibaculum luteum sp. nov. and Aureibaculum flavum sp. nov., novel members of the family Flavobacteriaceae isolated from Antarctic intertidal sediments.</title>
        <authorList>
            <person name="He X."/>
            <person name="Zhang X."/>
        </authorList>
    </citation>
    <scope>NUCLEOTIDE SEQUENCE [LARGE SCALE GENOMIC DNA]</scope>
    <source>
        <strain evidence="1 2">A20</strain>
    </source>
</reference>
<accession>A0ABS0WRH0</accession>
<dbReference type="RefSeq" id="WP_198841314.1">
    <property type="nucleotide sequence ID" value="NZ_JAEHFJ010000004.1"/>
</dbReference>